<feature type="compositionally biased region" description="Low complexity" evidence="7">
    <location>
        <begin position="224"/>
        <end position="242"/>
    </location>
</feature>
<feature type="transmembrane region" description="Helical" evidence="8">
    <location>
        <begin position="605"/>
        <end position="630"/>
    </location>
</feature>
<sequence length="669" mass="73428">MGCFAYHKARIAKFLKNYWIIIGPILFSPLLFFGKPLQCVWCICLIASYWIAGVGPLGVTCLLPVFLFPFFGFTSAQKVVSFFFKDTSVMLFITLGMGIVVEEVNLHRRIALKMLCWMGTRPNRLLFGFMCVTCFVSFFLTDSAATALMLPFALAILEAKESGKMTTPDSETSTPPTPSTNPSNDTSQKDAGNKSLSLASQSGKAAVSSPETSSRKSSNKSQKKSSSQKPSSSKKQSSARKQGGAEQPTTTTIETNAFATDAQKSQERLDKAEIVRKNLGFRKAMILACSHASLIGGTAIITSTGPNLIFKGELETRSHSQDNHPPFFPIELHVSYFQWAAMAIPPAFLYLVASYAVLIVCFCGCGELLLWRKPGAEEHRQQLNIRAIIHNSYEDLGPMTFAETSVMSWFGVLVLLWATRDLGFIPGWGDLIFEPTHAKMMTESVAGIVVLYVMFLWPRYGFGDEQRTNENDRILTWALIQQKLSWSIIMLVGCGFCISEAVKGSGLAKEVELLVRGLSGIHPIMVQLILLTAVVAMTEFMSNAGTANIFVPLSMEAAKGLNWHPFRLGLPAAIGPSLAFMLPMATPPNALVYDTGYISFFELFYTGGVLNIFCIAVTIVNMNTWAYWLLNMNVDIWGMATPITPTNATTMLPTNATITAAPSVAQFDL</sequence>
<keyword evidence="6 8" id="KW-0472">Membrane</keyword>
<reference evidence="9" key="1">
    <citation type="submission" date="2023-06" db="EMBL/GenBank/DDBJ databases">
        <authorList>
            <person name="Delattre M."/>
        </authorList>
    </citation>
    <scope>NUCLEOTIDE SEQUENCE</scope>
    <source>
        <strain evidence="9">AF72</strain>
    </source>
</reference>
<evidence type="ECO:0000256" key="1">
    <source>
        <dbReference type="ARBA" id="ARBA00004141"/>
    </source>
</evidence>
<dbReference type="Proteomes" id="UP001177023">
    <property type="component" value="Unassembled WGS sequence"/>
</dbReference>
<feature type="compositionally biased region" description="Low complexity" evidence="7">
    <location>
        <begin position="166"/>
        <end position="186"/>
    </location>
</feature>
<dbReference type="PANTHER" id="PTHR10283">
    <property type="entry name" value="SOLUTE CARRIER FAMILY 13 MEMBER"/>
    <property type="match status" value="1"/>
</dbReference>
<dbReference type="EMBL" id="CATQJA010002647">
    <property type="protein sequence ID" value="CAJ0576840.1"/>
    <property type="molecule type" value="Genomic_DNA"/>
</dbReference>
<evidence type="ECO:0000313" key="10">
    <source>
        <dbReference type="Proteomes" id="UP001177023"/>
    </source>
</evidence>
<evidence type="ECO:0000256" key="4">
    <source>
        <dbReference type="ARBA" id="ARBA00022692"/>
    </source>
</evidence>
<evidence type="ECO:0000256" key="6">
    <source>
        <dbReference type="ARBA" id="ARBA00023136"/>
    </source>
</evidence>
<dbReference type="InterPro" id="IPR001898">
    <property type="entry name" value="SLC13A/DASS"/>
</dbReference>
<evidence type="ECO:0000256" key="7">
    <source>
        <dbReference type="SAM" id="MobiDB-lite"/>
    </source>
</evidence>
<comment type="caution">
    <text evidence="9">The sequence shown here is derived from an EMBL/GenBank/DDBJ whole genome shotgun (WGS) entry which is preliminary data.</text>
</comment>
<feature type="transmembrane region" description="Helical" evidence="8">
    <location>
        <begin position="57"/>
        <end position="76"/>
    </location>
</feature>
<organism evidence="9 10">
    <name type="scientific">Mesorhabditis spiculigera</name>
    <dbReference type="NCBI Taxonomy" id="96644"/>
    <lineage>
        <taxon>Eukaryota</taxon>
        <taxon>Metazoa</taxon>
        <taxon>Ecdysozoa</taxon>
        <taxon>Nematoda</taxon>
        <taxon>Chromadorea</taxon>
        <taxon>Rhabditida</taxon>
        <taxon>Rhabditina</taxon>
        <taxon>Rhabditomorpha</taxon>
        <taxon>Rhabditoidea</taxon>
        <taxon>Rhabditidae</taxon>
        <taxon>Mesorhabditinae</taxon>
        <taxon>Mesorhabditis</taxon>
    </lineage>
</organism>
<evidence type="ECO:0000313" key="9">
    <source>
        <dbReference type="EMBL" id="CAJ0576840.1"/>
    </source>
</evidence>
<evidence type="ECO:0000256" key="2">
    <source>
        <dbReference type="ARBA" id="ARBA00006772"/>
    </source>
</evidence>
<feature type="transmembrane region" description="Helical" evidence="8">
    <location>
        <begin position="18"/>
        <end position="51"/>
    </location>
</feature>
<feature type="transmembrane region" description="Helical" evidence="8">
    <location>
        <begin position="566"/>
        <end position="585"/>
    </location>
</feature>
<feature type="non-terminal residue" evidence="9">
    <location>
        <position position="1"/>
    </location>
</feature>
<feature type="transmembrane region" description="Helical" evidence="8">
    <location>
        <begin position="406"/>
        <end position="425"/>
    </location>
</feature>
<feature type="transmembrane region" description="Helical" evidence="8">
    <location>
        <begin position="126"/>
        <end position="157"/>
    </location>
</feature>
<comment type="similarity">
    <text evidence="2">Belongs to the SLC13A/DASS transporter (TC 2.A.47) family. NADC subfamily.</text>
</comment>
<dbReference type="InterPro" id="IPR031312">
    <property type="entry name" value="Na/sul_symport_CS"/>
</dbReference>
<accession>A0AA36G2Y4</accession>
<dbReference type="PROSITE" id="PS01271">
    <property type="entry name" value="NA_SULFATE"/>
    <property type="match status" value="1"/>
</dbReference>
<feature type="transmembrane region" description="Helical" evidence="8">
    <location>
        <begin position="88"/>
        <end position="106"/>
    </location>
</feature>
<dbReference type="GO" id="GO:0015137">
    <property type="term" value="F:citrate transmembrane transporter activity"/>
    <property type="evidence" value="ECO:0007669"/>
    <property type="project" value="TreeGrafter"/>
</dbReference>
<dbReference type="PANTHER" id="PTHR10283:SF84">
    <property type="entry name" value="SODIUM-DEPENDENT HIGH-AFFINITY DICARBOXYLATE TRANSPORTER 2"/>
    <property type="match status" value="1"/>
</dbReference>
<comment type="subcellular location">
    <subcellularLocation>
        <location evidence="1">Membrane</location>
        <topology evidence="1">Multi-pass membrane protein</topology>
    </subcellularLocation>
</comment>
<evidence type="ECO:0000256" key="3">
    <source>
        <dbReference type="ARBA" id="ARBA00022448"/>
    </source>
</evidence>
<feature type="compositionally biased region" description="Low complexity" evidence="7">
    <location>
        <begin position="249"/>
        <end position="260"/>
    </location>
</feature>
<gene>
    <name evidence="9" type="ORF">MSPICULIGERA_LOCUS15125</name>
</gene>
<protein>
    <submittedName>
        <fullName evidence="9">Uncharacterized protein</fullName>
    </submittedName>
</protein>
<proteinExistence type="inferred from homology"/>
<feature type="transmembrane region" description="Helical" evidence="8">
    <location>
        <begin position="484"/>
        <end position="504"/>
    </location>
</feature>
<feature type="region of interest" description="Disordered" evidence="7">
    <location>
        <begin position="164"/>
        <end position="266"/>
    </location>
</feature>
<feature type="compositionally biased region" description="Polar residues" evidence="7">
    <location>
        <begin position="194"/>
        <end position="203"/>
    </location>
</feature>
<dbReference type="AlphaFoldDB" id="A0AA36G2Y4"/>
<keyword evidence="5 8" id="KW-1133">Transmembrane helix</keyword>
<dbReference type="GO" id="GO:0015141">
    <property type="term" value="F:succinate transmembrane transporter activity"/>
    <property type="evidence" value="ECO:0007669"/>
    <property type="project" value="TreeGrafter"/>
</dbReference>
<name>A0AA36G2Y4_9BILA</name>
<feature type="transmembrane region" description="Helical" evidence="8">
    <location>
        <begin position="445"/>
        <end position="463"/>
    </location>
</feature>
<keyword evidence="10" id="KW-1185">Reference proteome</keyword>
<evidence type="ECO:0000256" key="8">
    <source>
        <dbReference type="SAM" id="Phobius"/>
    </source>
</evidence>
<feature type="transmembrane region" description="Helical" evidence="8">
    <location>
        <begin position="524"/>
        <end position="545"/>
    </location>
</feature>
<evidence type="ECO:0000256" key="5">
    <source>
        <dbReference type="ARBA" id="ARBA00022989"/>
    </source>
</evidence>
<keyword evidence="3" id="KW-0813">Transport</keyword>
<feature type="transmembrane region" description="Helical" evidence="8">
    <location>
        <begin position="347"/>
        <end position="371"/>
    </location>
</feature>
<keyword evidence="4 8" id="KW-0812">Transmembrane</keyword>
<dbReference type="Pfam" id="PF00939">
    <property type="entry name" value="Na_sulph_symp"/>
    <property type="match status" value="1"/>
</dbReference>
<dbReference type="GO" id="GO:0005886">
    <property type="term" value="C:plasma membrane"/>
    <property type="evidence" value="ECO:0007669"/>
    <property type="project" value="TreeGrafter"/>
</dbReference>